<name>A0ABV2AUX7_9EUKA</name>
<dbReference type="EMBL" id="JBDODL010006293">
    <property type="protein sequence ID" value="MES1923457.1"/>
    <property type="molecule type" value="Genomic_DNA"/>
</dbReference>
<keyword evidence="2" id="KW-1185">Reference proteome</keyword>
<comment type="caution">
    <text evidence="1">The sequence shown here is derived from an EMBL/GenBank/DDBJ whole genome shotgun (WGS) entry which is preliminary data.</text>
</comment>
<evidence type="ECO:0000313" key="1">
    <source>
        <dbReference type="EMBL" id="MES1923457.1"/>
    </source>
</evidence>
<protein>
    <submittedName>
        <fullName evidence="1">Uncharacterized protein</fullName>
    </submittedName>
</protein>
<reference evidence="1 2" key="1">
    <citation type="journal article" date="2024" name="BMC Biol.">
        <title>Comparative genomics of Ascetosporea gives new insight into the evolutionary basis for animal parasitism in Rhizaria.</title>
        <authorList>
            <person name="Hiltunen Thoren M."/>
            <person name="Onut-Brannstrom I."/>
            <person name="Alfjorden A."/>
            <person name="Peckova H."/>
            <person name="Swords F."/>
            <person name="Hooper C."/>
            <person name="Holzer A.S."/>
            <person name="Bass D."/>
            <person name="Burki F."/>
        </authorList>
    </citation>
    <scope>NUCLEOTIDE SEQUENCE [LARGE SCALE GENOMIC DNA]</scope>
    <source>
        <strain evidence="1">20-A016</strain>
    </source>
</reference>
<sequence>MGINRKCFVRSLQNIQPKKRKDAISIDTQSSIEEFYRQEDISINVPNKKIVKKDNESKFVFQGSYLDCYQKFKKNQPNSKVSRGKVGTL</sequence>
<proteinExistence type="predicted"/>
<gene>
    <name evidence="1" type="ORF">MHBO_005031</name>
</gene>
<organism evidence="1 2">
    <name type="scientific">Bonamia ostreae</name>
    <dbReference type="NCBI Taxonomy" id="126728"/>
    <lineage>
        <taxon>Eukaryota</taxon>
        <taxon>Sar</taxon>
        <taxon>Rhizaria</taxon>
        <taxon>Endomyxa</taxon>
        <taxon>Ascetosporea</taxon>
        <taxon>Haplosporida</taxon>
        <taxon>Bonamia</taxon>
    </lineage>
</organism>
<evidence type="ECO:0000313" key="2">
    <source>
        <dbReference type="Proteomes" id="UP001439008"/>
    </source>
</evidence>
<dbReference type="Proteomes" id="UP001439008">
    <property type="component" value="Unassembled WGS sequence"/>
</dbReference>
<accession>A0ABV2AUX7</accession>